<evidence type="ECO:0000313" key="3">
    <source>
        <dbReference type="Proteomes" id="UP001560019"/>
    </source>
</evidence>
<accession>A0ABV3XNF3</accession>
<dbReference type="InterPro" id="IPR052564">
    <property type="entry name" value="N-acetyltrans/Recomb-assoc"/>
</dbReference>
<dbReference type="PROSITE" id="PS51186">
    <property type="entry name" value="GNAT"/>
    <property type="match status" value="1"/>
</dbReference>
<feature type="domain" description="N-acetyltransferase" evidence="1">
    <location>
        <begin position="17"/>
        <end position="170"/>
    </location>
</feature>
<protein>
    <submittedName>
        <fullName evidence="2">Acetyltransferase</fullName>
    </submittedName>
</protein>
<dbReference type="PANTHER" id="PTHR43451">
    <property type="entry name" value="ACETYLTRANSFERASE (GNAT) FAMILY PROTEIN"/>
    <property type="match status" value="1"/>
</dbReference>
<dbReference type="CDD" id="cd04301">
    <property type="entry name" value="NAT_SF"/>
    <property type="match status" value="1"/>
</dbReference>
<evidence type="ECO:0000259" key="1">
    <source>
        <dbReference type="PROSITE" id="PS51186"/>
    </source>
</evidence>
<dbReference type="PANTHER" id="PTHR43451:SF1">
    <property type="entry name" value="ACETYLTRANSFERASE"/>
    <property type="match status" value="1"/>
</dbReference>
<dbReference type="EMBL" id="JBEHHI010000001">
    <property type="protein sequence ID" value="MEX5726846.1"/>
    <property type="molecule type" value="Genomic_DNA"/>
</dbReference>
<dbReference type="Proteomes" id="UP001560019">
    <property type="component" value="Unassembled WGS sequence"/>
</dbReference>
<dbReference type="Pfam" id="PF13673">
    <property type="entry name" value="Acetyltransf_10"/>
    <property type="match status" value="1"/>
</dbReference>
<organism evidence="2 3">
    <name type="scientific">Rhodovulum iodosum</name>
    <dbReference type="NCBI Taxonomy" id="68291"/>
    <lineage>
        <taxon>Bacteria</taxon>
        <taxon>Pseudomonadati</taxon>
        <taxon>Pseudomonadota</taxon>
        <taxon>Alphaproteobacteria</taxon>
        <taxon>Rhodobacterales</taxon>
        <taxon>Paracoccaceae</taxon>
        <taxon>Rhodovulum</taxon>
    </lineage>
</organism>
<reference evidence="2 3" key="1">
    <citation type="submission" date="2024-06" db="EMBL/GenBank/DDBJ databases">
        <title>Genome of Rhodovulum iodosum, a marine photoferrotroph.</title>
        <authorList>
            <person name="Bianchini G."/>
            <person name="Nikeleit V."/>
            <person name="Kappler A."/>
            <person name="Bryce C."/>
            <person name="Sanchez-Baracaldo P."/>
        </authorList>
    </citation>
    <scope>NUCLEOTIDE SEQUENCE [LARGE SCALE GENOMIC DNA]</scope>
    <source>
        <strain evidence="2 3">UT/N1</strain>
    </source>
</reference>
<gene>
    <name evidence="2" type="ORF">Ga0609869_000199</name>
</gene>
<comment type="caution">
    <text evidence="2">The sequence shown here is derived from an EMBL/GenBank/DDBJ whole genome shotgun (WGS) entry which is preliminary data.</text>
</comment>
<proteinExistence type="predicted"/>
<keyword evidence="3" id="KW-1185">Reference proteome</keyword>
<dbReference type="InterPro" id="IPR000182">
    <property type="entry name" value="GNAT_dom"/>
</dbReference>
<dbReference type="RefSeq" id="WP_125404291.1">
    <property type="nucleotide sequence ID" value="NZ_JBEHHI010000001.1"/>
</dbReference>
<name>A0ABV3XNF3_9RHOB</name>
<evidence type="ECO:0000313" key="2">
    <source>
        <dbReference type="EMBL" id="MEX5726846.1"/>
    </source>
</evidence>
<dbReference type="InterPro" id="IPR016181">
    <property type="entry name" value="Acyl_CoA_acyltransferase"/>
</dbReference>
<dbReference type="Gene3D" id="3.40.630.30">
    <property type="match status" value="1"/>
</dbReference>
<dbReference type="SUPFAM" id="SSF55729">
    <property type="entry name" value="Acyl-CoA N-acyltransferases (Nat)"/>
    <property type="match status" value="1"/>
</dbReference>
<sequence length="177" mass="19192">MGRSSLSPARRGHLIGVRLRAARPGDGPACHAVFHAAVHQGAAAFYSAEERAAWAPTADAPPDWEAQLLSGLTLIAERRGRIAGFMTMGADGHIDFAYVAPRFMGRGVSDALCGALESRARAAGLSLLTTEASHLARSFFLRRGWRETARQTVIRRGVALMNFRMEFQLTADRDPTC</sequence>